<dbReference type="GO" id="GO:0006352">
    <property type="term" value="P:DNA-templated transcription initiation"/>
    <property type="evidence" value="ECO:0007669"/>
    <property type="project" value="InterPro"/>
</dbReference>
<dbReference type="InterPro" id="IPR014284">
    <property type="entry name" value="RNA_pol_sigma-70_dom"/>
</dbReference>
<dbReference type="NCBIfam" id="TIGR02937">
    <property type="entry name" value="sigma70-ECF"/>
    <property type="match status" value="1"/>
</dbReference>
<gene>
    <name evidence="4" type="ORF">SAMN05421684_5315</name>
</gene>
<dbReference type="RefSeq" id="WP_090798624.1">
    <property type="nucleotide sequence ID" value="NZ_BOND01000003.1"/>
</dbReference>
<feature type="domain" description="Asl1-like glycosyl hydrolase catalytic" evidence="3">
    <location>
        <begin position="458"/>
        <end position="674"/>
    </location>
</feature>
<dbReference type="SUPFAM" id="SSF88946">
    <property type="entry name" value="Sigma2 domain of RNA polymerase sigma factors"/>
    <property type="match status" value="1"/>
</dbReference>
<proteinExistence type="predicted"/>
<dbReference type="InterPro" id="IPR024655">
    <property type="entry name" value="Asl1_glyco_hydro_catalytic"/>
</dbReference>
<dbReference type="GO" id="GO:0003700">
    <property type="term" value="F:DNA-binding transcription factor activity"/>
    <property type="evidence" value="ECO:0007669"/>
    <property type="project" value="InterPro"/>
</dbReference>
<dbReference type="InterPro" id="IPR017853">
    <property type="entry name" value="GH"/>
</dbReference>
<dbReference type="PANTHER" id="PTHR34154:SF3">
    <property type="entry name" value="ALKALI-SENSITIVE LINKAGE PROTEIN 1"/>
    <property type="match status" value="1"/>
</dbReference>
<dbReference type="EMBL" id="FNQB01000003">
    <property type="protein sequence ID" value="SDZ46352.1"/>
    <property type="molecule type" value="Genomic_DNA"/>
</dbReference>
<dbReference type="SUPFAM" id="SSF51445">
    <property type="entry name" value="(Trans)glycosidases"/>
    <property type="match status" value="1"/>
</dbReference>
<feature type="compositionally biased region" description="Polar residues" evidence="1">
    <location>
        <begin position="405"/>
        <end position="419"/>
    </location>
</feature>
<evidence type="ECO:0000259" key="3">
    <source>
        <dbReference type="Pfam" id="PF11790"/>
    </source>
</evidence>
<dbReference type="PANTHER" id="PTHR34154">
    <property type="entry name" value="ALKALI-SENSITIVE LINKAGE PROTEIN 1"/>
    <property type="match status" value="1"/>
</dbReference>
<dbReference type="Proteomes" id="UP000199632">
    <property type="component" value="Unassembled WGS sequence"/>
</dbReference>
<evidence type="ECO:0000313" key="5">
    <source>
        <dbReference type="Proteomes" id="UP000199632"/>
    </source>
</evidence>
<name>A0A1H3T7V9_9ACTN</name>
<dbReference type="STRING" id="137265.SAMN05421684_5315"/>
<dbReference type="Gene3D" id="3.20.20.80">
    <property type="entry name" value="Glycosidases"/>
    <property type="match status" value="1"/>
</dbReference>
<protein>
    <submittedName>
        <fullName evidence="4">RNA polymerase sigma factor, sigma-70 family</fullName>
    </submittedName>
</protein>
<dbReference type="InterPro" id="IPR053183">
    <property type="entry name" value="ASL1"/>
</dbReference>
<evidence type="ECO:0000259" key="2">
    <source>
        <dbReference type="Pfam" id="PF04542"/>
    </source>
</evidence>
<accession>A0A1H3T7V9</accession>
<evidence type="ECO:0000256" key="1">
    <source>
        <dbReference type="SAM" id="MobiDB-lite"/>
    </source>
</evidence>
<dbReference type="InterPro" id="IPR013325">
    <property type="entry name" value="RNA_pol_sigma_r2"/>
</dbReference>
<dbReference type="InterPro" id="IPR007627">
    <property type="entry name" value="RNA_pol_sigma70_r2"/>
</dbReference>
<organism evidence="4 5">
    <name type="scientific">Asanoa ishikariensis</name>
    <dbReference type="NCBI Taxonomy" id="137265"/>
    <lineage>
        <taxon>Bacteria</taxon>
        <taxon>Bacillati</taxon>
        <taxon>Actinomycetota</taxon>
        <taxon>Actinomycetes</taxon>
        <taxon>Micromonosporales</taxon>
        <taxon>Micromonosporaceae</taxon>
        <taxon>Asanoa</taxon>
    </lineage>
</organism>
<feature type="region of interest" description="Disordered" evidence="1">
    <location>
        <begin position="396"/>
        <end position="440"/>
    </location>
</feature>
<dbReference type="AlphaFoldDB" id="A0A1H3T7V9"/>
<evidence type="ECO:0000313" key="4">
    <source>
        <dbReference type="EMBL" id="SDZ46352.1"/>
    </source>
</evidence>
<dbReference type="Gene3D" id="1.10.1740.10">
    <property type="match status" value="1"/>
</dbReference>
<sequence>MREGYERALVLAAQDGDPRAVERLVAEYLPLVYNVVGRALDGHADVDDVVQETMLRCVTGLRGLRDPASFRAWLVAIAVRQVRDRQSDPYRARQAGQLGYPGSDDVTDPGADFANLTILRLELSGQRREVVEATRWLDQDDQELLSLWWLEASGELTRDELAQSLGVTNQHAAVRVQRMKATLDTARAVVRALSSRPRCPELIGVLAGWSGHPDALWRKRLSRHIRECAYCGPASEQLVAAERLLAGIGLVAPAAGLVAAMVSSAAGAVAGGAVGGAGWTAATSGAAAWTGTGSTAAGAWGAEVAGTTAAMPGLGGASTVGAAATGAGGSGAVGAASTAAKSAGWLVKGFLISKPVAAAVATVAVATTAVVTFGVVRNGDAVPAAAVLPPVSASASSLVSPDATPSPTAVPSATVSPTAKPTVKKTQRAPLPPTGTTEKKGAAVWDFPKVSAGLKAVGASWYYNWGANNDRMPASGVEFVPMIWGTANATDSTLAQAKREGDTLLGFNEPDMAEQANMTPAKALELWPKLQATGMRLGSPSVAFGAADSGKWLDQFMKGAKDKGYRVDFITLHWYGGDFSAAAVGQLRGYIQQVYAKYKLPIWLTEFALIRFDGSGAHYPTDAQQVAFINGATDMLEGLSYVERYSWFGLPSTSDSHTGLYKESGALTPMGTAYRAAG</sequence>
<dbReference type="GO" id="GO:0071966">
    <property type="term" value="P:fungal-type cell wall polysaccharide metabolic process"/>
    <property type="evidence" value="ECO:0007669"/>
    <property type="project" value="TreeGrafter"/>
</dbReference>
<dbReference type="OrthoDB" id="8611574at2"/>
<feature type="domain" description="RNA polymerase sigma-70 region 2" evidence="2">
    <location>
        <begin position="24"/>
        <end position="85"/>
    </location>
</feature>
<dbReference type="Pfam" id="PF11790">
    <property type="entry name" value="Glyco_hydro_cc"/>
    <property type="match status" value="1"/>
</dbReference>
<keyword evidence="5" id="KW-1185">Reference proteome</keyword>
<dbReference type="Pfam" id="PF04542">
    <property type="entry name" value="Sigma70_r2"/>
    <property type="match status" value="1"/>
</dbReference>
<reference evidence="5" key="1">
    <citation type="submission" date="2016-10" db="EMBL/GenBank/DDBJ databases">
        <authorList>
            <person name="Varghese N."/>
            <person name="Submissions S."/>
        </authorList>
    </citation>
    <scope>NUCLEOTIDE SEQUENCE [LARGE SCALE GENOMIC DNA]</scope>
    <source>
        <strain evidence="5">DSM 44718</strain>
    </source>
</reference>